<dbReference type="RefSeq" id="WP_275307513.1">
    <property type="nucleotide sequence ID" value="NZ_CP095749.1"/>
</dbReference>
<sequence>MVEELPEHLTLLGGRPGRLEGTAHTKVVVYEGFRADAPGATADIARWAAEQRPHLMEALDTHGAVLVRGVVDNAALLNDVAARIGGELLSYTERSTPRSQVDGNVYTSTEYPANQTIVQHNESAYAHSYPRWLFFASIVAAETGGETPLADTRALLEHLPADLVARFRDQGVLYTRAYREGMGLTWQESYQTEDRAEVERYCKQHGIEFTWTEDGLRTRHRRPALVTDPVSGRESWFNQAHLFHTSNLPPAAREALAEMFDEEDMPRAAYFGDGTPITDEEMDTVRDAFETCLYAFPWVRGDLLIVNNLLVSHGRRPYTGERQTLVAMAGAGGGDGAH</sequence>
<dbReference type="SUPFAM" id="SSF51197">
    <property type="entry name" value="Clavaminate synthase-like"/>
    <property type="match status" value="1"/>
</dbReference>
<evidence type="ECO:0000259" key="5">
    <source>
        <dbReference type="Pfam" id="PF02668"/>
    </source>
</evidence>
<dbReference type="PANTHER" id="PTHR10696">
    <property type="entry name" value="GAMMA-BUTYROBETAINE HYDROXYLASE-RELATED"/>
    <property type="match status" value="1"/>
</dbReference>
<dbReference type="Gene3D" id="3.60.130.10">
    <property type="entry name" value="Clavaminate synthase-like"/>
    <property type="match status" value="1"/>
</dbReference>
<dbReference type="InterPro" id="IPR003819">
    <property type="entry name" value="TauD/TfdA-like"/>
</dbReference>
<keyword evidence="2" id="KW-0560">Oxidoreductase</keyword>
<evidence type="ECO:0000313" key="7">
    <source>
        <dbReference type="Proteomes" id="UP001218629"/>
    </source>
</evidence>
<dbReference type="InterPro" id="IPR050411">
    <property type="entry name" value="AlphaKG_dependent_hydroxylases"/>
</dbReference>
<name>A0ABY8A700_9ACTN</name>
<comment type="cofactor">
    <cofactor evidence="1">
        <name>Fe(2+)</name>
        <dbReference type="ChEBI" id="CHEBI:29033"/>
    </cofactor>
</comment>
<dbReference type="Pfam" id="PF02668">
    <property type="entry name" value="TauD"/>
    <property type="match status" value="1"/>
</dbReference>
<evidence type="ECO:0000256" key="3">
    <source>
        <dbReference type="ARBA" id="ARBA00023004"/>
    </source>
</evidence>
<gene>
    <name evidence="6" type="ORF">MOV08_12440</name>
</gene>
<dbReference type="InterPro" id="IPR042098">
    <property type="entry name" value="TauD-like_sf"/>
</dbReference>
<feature type="domain" description="TauD/TfdA-like" evidence="5">
    <location>
        <begin position="41"/>
        <end position="326"/>
    </location>
</feature>
<keyword evidence="7" id="KW-1185">Reference proteome</keyword>
<keyword evidence="4" id="KW-0045">Antibiotic biosynthesis</keyword>
<keyword evidence="6" id="KW-0223">Dioxygenase</keyword>
<organism evidence="6 7">
    <name type="scientific">Streptomyces yunnanensis</name>
    <dbReference type="NCBI Taxonomy" id="156453"/>
    <lineage>
        <taxon>Bacteria</taxon>
        <taxon>Bacillati</taxon>
        <taxon>Actinomycetota</taxon>
        <taxon>Actinomycetes</taxon>
        <taxon>Kitasatosporales</taxon>
        <taxon>Streptomycetaceae</taxon>
        <taxon>Streptomyces</taxon>
    </lineage>
</organism>
<accession>A0ABY8A700</accession>
<proteinExistence type="predicted"/>
<reference evidence="6 7" key="1">
    <citation type="submission" date="2022-03" db="EMBL/GenBank/DDBJ databases">
        <title>Streptomyces yunnanensis P86,complete genome.</title>
        <authorList>
            <person name="Chen S."/>
            <person name="Zhang Q."/>
        </authorList>
    </citation>
    <scope>NUCLEOTIDE SEQUENCE [LARGE SCALE GENOMIC DNA]</scope>
    <source>
        <strain evidence="6 7">P86</strain>
    </source>
</reference>
<evidence type="ECO:0000256" key="1">
    <source>
        <dbReference type="ARBA" id="ARBA00001954"/>
    </source>
</evidence>
<evidence type="ECO:0000256" key="4">
    <source>
        <dbReference type="ARBA" id="ARBA00023194"/>
    </source>
</evidence>
<evidence type="ECO:0000313" key="6">
    <source>
        <dbReference type="EMBL" id="WEB40004.1"/>
    </source>
</evidence>
<keyword evidence="3" id="KW-0408">Iron</keyword>
<dbReference type="PANTHER" id="PTHR10696:SF56">
    <property type="entry name" value="TAUD_TFDA-LIKE DOMAIN-CONTAINING PROTEIN"/>
    <property type="match status" value="1"/>
</dbReference>
<dbReference type="EMBL" id="CP095749">
    <property type="protein sequence ID" value="WEB40004.1"/>
    <property type="molecule type" value="Genomic_DNA"/>
</dbReference>
<dbReference type="GO" id="GO:0051213">
    <property type="term" value="F:dioxygenase activity"/>
    <property type="evidence" value="ECO:0007669"/>
    <property type="project" value="UniProtKB-KW"/>
</dbReference>
<protein>
    <submittedName>
        <fullName evidence="6">TauD/TfdA family dioxygenase</fullName>
    </submittedName>
</protein>
<dbReference type="Proteomes" id="UP001218629">
    <property type="component" value="Chromosome"/>
</dbReference>
<evidence type="ECO:0000256" key="2">
    <source>
        <dbReference type="ARBA" id="ARBA00023002"/>
    </source>
</evidence>